<keyword evidence="2 3" id="KW-0450">Lipoyl</keyword>
<comment type="cofactor">
    <cofactor evidence="3">
        <name>(R)-lipoate</name>
        <dbReference type="ChEBI" id="CHEBI:83088"/>
    </cofactor>
    <text evidence="3">Binds 1 lipoyl cofactor covalently.</text>
</comment>
<evidence type="ECO:0000313" key="8">
    <source>
        <dbReference type="Proteomes" id="UP000182798"/>
    </source>
</evidence>
<evidence type="ECO:0000256" key="1">
    <source>
        <dbReference type="ARBA" id="ARBA00009249"/>
    </source>
</evidence>
<evidence type="ECO:0000313" key="6">
    <source>
        <dbReference type="EMBL" id="AYQ56061.1"/>
    </source>
</evidence>
<evidence type="ECO:0000259" key="5">
    <source>
        <dbReference type="PROSITE" id="PS50968"/>
    </source>
</evidence>
<comment type="function">
    <text evidence="3">The glycine cleavage system catalyzes the degradation of glycine. The H protein shuttles the methylamine group of glycine from the P protein to the T protein.</text>
</comment>
<sequence>MSEVRDDRQYTKTHEWILDNGDGTYTMGVTDHAQALLGDMVFVELPSAGDEASAADEFCVVESVKAASGVYAPTDLEVVEANETLDDEPELVNTSCYDNGWLVKFKSDAIDGLMDADAYNATLD</sequence>
<proteinExistence type="inferred from homology"/>
<dbReference type="InterPro" id="IPR011053">
    <property type="entry name" value="Single_hybrid_motif"/>
</dbReference>
<evidence type="ECO:0000313" key="9">
    <source>
        <dbReference type="Proteomes" id="UP000278334"/>
    </source>
</evidence>
<feature type="modified residue" description="N6-lipoyllysine" evidence="3 4">
    <location>
        <position position="65"/>
    </location>
</feature>
<dbReference type="Pfam" id="PF01597">
    <property type="entry name" value="GCV_H"/>
    <property type="match status" value="1"/>
</dbReference>
<dbReference type="GO" id="GO:0019464">
    <property type="term" value="P:glycine decarboxylation via glycine cleavage system"/>
    <property type="evidence" value="ECO:0007669"/>
    <property type="project" value="UniProtKB-UniRule"/>
</dbReference>
<reference evidence="6 9" key="3">
    <citation type="submission" date="2017-11" db="EMBL/GenBank/DDBJ databases">
        <title>Genome sequence of the bacterial symbiont EPR9N from a vent mussel Bathymodiolus thermophilus.</title>
        <authorList>
            <person name="Won Y.-J."/>
        </authorList>
    </citation>
    <scope>NUCLEOTIDE SEQUENCE [LARGE SCALE GENOMIC DNA]</scope>
    <source>
        <strain evidence="6 9">EPR9N</strain>
    </source>
</reference>
<dbReference type="RefSeq" id="WP_071564653.1">
    <property type="nucleotide sequence ID" value="NZ_CP024634.1"/>
</dbReference>
<dbReference type="Proteomes" id="UP000182798">
    <property type="component" value="Unassembled WGS sequence"/>
</dbReference>
<reference evidence="7" key="2">
    <citation type="journal article" date="2017" name="Stand. Genomic Sci.">
        <title>Genome sequence of the sulfur-oxidizing Bathymodiolus thermophilus gill endosymbiont.</title>
        <authorList>
            <person name="Ponnudurai R."/>
            <person name="Sayavedra L."/>
            <person name="Kleiner M."/>
            <person name="Heiden S.E."/>
            <person name="Thurmer A."/>
            <person name="Felbeck H."/>
            <person name="Schluter R."/>
            <person name="Sievert S.M."/>
            <person name="Daniel R."/>
            <person name="Schweder T."/>
            <person name="Markert S."/>
        </authorList>
    </citation>
    <scope>NUCLEOTIDE SEQUENCE</scope>
    <source>
        <strain evidence="7">BAT/CrabSpa'14</strain>
    </source>
</reference>
<dbReference type="Gene3D" id="2.40.50.100">
    <property type="match status" value="1"/>
</dbReference>
<dbReference type="PANTHER" id="PTHR11715:SF3">
    <property type="entry name" value="GLYCINE CLEAVAGE SYSTEM H PROTEIN-RELATED"/>
    <property type="match status" value="1"/>
</dbReference>
<dbReference type="EMBL" id="MIQH01000663">
    <property type="protein sequence ID" value="OIR24447.1"/>
    <property type="molecule type" value="Genomic_DNA"/>
</dbReference>
<dbReference type="GO" id="GO:0009249">
    <property type="term" value="P:protein lipoylation"/>
    <property type="evidence" value="ECO:0007669"/>
    <property type="project" value="TreeGrafter"/>
</dbReference>
<dbReference type="InterPro" id="IPR017453">
    <property type="entry name" value="GCV_H_sub"/>
</dbReference>
<dbReference type="PANTHER" id="PTHR11715">
    <property type="entry name" value="GLYCINE CLEAVAGE SYSTEM H PROTEIN"/>
    <property type="match status" value="1"/>
</dbReference>
<dbReference type="OrthoDB" id="9796712at2"/>
<dbReference type="KEGG" id="bthg:MS2017_0315"/>
<dbReference type="InterPro" id="IPR033753">
    <property type="entry name" value="GCV_H/Fam206"/>
</dbReference>
<name>A0A1J5UJK0_9GAMM</name>
<dbReference type="Proteomes" id="UP000278334">
    <property type="component" value="Chromosome"/>
</dbReference>
<dbReference type="SUPFAM" id="SSF51230">
    <property type="entry name" value="Single hybrid motif"/>
    <property type="match status" value="1"/>
</dbReference>
<evidence type="ECO:0000256" key="2">
    <source>
        <dbReference type="ARBA" id="ARBA00022823"/>
    </source>
</evidence>
<evidence type="ECO:0000256" key="4">
    <source>
        <dbReference type="PIRSR" id="PIRSR617453-50"/>
    </source>
</evidence>
<organism evidence="7 8">
    <name type="scientific">Bathymodiolus thermophilus thioautotrophic gill symbiont</name>
    <dbReference type="NCBI Taxonomy" id="2360"/>
    <lineage>
        <taxon>Bacteria</taxon>
        <taxon>Pseudomonadati</taxon>
        <taxon>Pseudomonadota</taxon>
        <taxon>Gammaproteobacteria</taxon>
        <taxon>sulfur-oxidizing symbionts</taxon>
    </lineage>
</organism>
<comment type="subunit">
    <text evidence="3">The glycine cleavage system is composed of four proteins: P, T, L and H.</text>
</comment>
<dbReference type="NCBIfam" id="NF002270">
    <property type="entry name" value="PRK01202.1"/>
    <property type="match status" value="1"/>
</dbReference>
<dbReference type="NCBIfam" id="TIGR00527">
    <property type="entry name" value="gcvH"/>
    <property type="match status" value="1"/>
</dbReference>
<comment type="similarity">
    <text evidence="1 3">Belongs to the GcvH family.</text>
</comment>
<dbReference type="InterPro" id="IPR002930">
    <property type="entry name" value="GCV_H"/>
</dbReference>
<dbReference type="PROSITE" id="PS50968">
    <property type="entry name" value="BIOTINYL_LIPOYL"/>
    <property type="match status" value="1"/>
</dbReference>
<evidence type="ECO:0000256" key="3">
    <source>
        <dbReference type="HAMAP-Rule" id="MF_00272"/>
    </source>
</evidence>
<dbReference type="HAMAP" id="MF_00272">
    <property type="entry name" value="GcvH"/>
    <property type="match status" value="1"/>
</dbReference>
<accession>A0A1J5UJK0</accession>
<dbReference type="GO" id="GO:0005829">
    <property type="term" value="C:cytosol"/>
    <property type="evidence" value="ECO:0007669"/>
    <property type="project" value="TreeGrafter"/>
</dbReference>
<dbReference type="AlphaFoldDB" id="A0A1J5UJK0"/>
<dbReference type="InterPro" id="IPR000089">
    <property type="entry name" value="Biotin_lipoyl"/>
</dbReference>
<dbReference type="GO" id="GO:0005960">
    <property type="term" value="C:glycine cleavage complex"/>
    <property type="evidence" value="ECO:0007669"/>
    <property type="project" value="InterPro"/>
</dbReference>
<reference evidence="8" key="1">
    <citation type="submission" date="2016-09" db="EMBL/GenBank/DDBJ databases">
        <title>Genome Sequence of Bathymodiolus thermophilus sulfur-oxidizing gill endosymbiont.</title>
        <authorList>
            <person name="Ponnudurai R."/>
            <person name="Kleiner M."/>
            <person name="Sayavedra L."/>
            <person name="Thuermer A."/>
            <person name="Felbeck H."/>
            <person name="Schlueter R."/>
            <person name="Schweder T."/>
            <person name="Markert S."/>
        </authorList>
    </citation>
    <scope>NUCLEOTIDE SEQUENCE [LARGE SCALE GENOMIC DNA]</scope>
    <source>
        <strain evidence="8">BAT/CrabSpa'14</strain>
    </source>
</reference>
<dbReference type="CDD" id="cd06848">
    <property type="entry name" value="GCS_H"/>
    <property type="match status" value="1"/>
</dbReference>
<dbReference type="EMBL" id="CP024634">
    <property type="protein sequence ID" value="AYQ56061.1"/>
    <property type="molecule type" value="Genomic_DNA"/>
</dbReference>
<evidence type="ECO:0000313" key="7">
    <source>
        <dbReference type="EMBL" id="OIR24447.1"/>
    </source>
</evidence>
<protein>
    <recommendedName>
        <fullName evidence="3">Glycine cleavage system H protein</fullName>
    </recommendedName>
</protein>
<feature type="domain" description="Lipoyl-binding" evidence="5">
    <location>
        <begin position="24"/>
        <end position="106"/>
    </location>
</feature>
<gene>
    <name evidence="3" type="primary">gcvH</name>
    <name evidence="7" type="ORF">BGC33_10530</name>
    <name evidence="6" type="ORF">MS2017_0315</name>
</gene>